<dbReference type="InParanoid" id="A0A1E7FZS0"/>
<reference evidence="2 3" key="1">
    <citation type="submission" date="2016-09" db="EMBL/GenBank/DDBJ databases">
        <title>Extensive genetic diversity and differential bi-allelic expression allows diatom success in the polar Southern Ocean.</title>
        <authorList>
            <consortium name="DOE Joint Genome Institute"/>
            <person name="Mock T."/>
            <person name="Otillar R.P."/>
            <person name="Strauss J."/>
            <person name="Dupont C."/>
            <person name="Frickenhaus S."/>
            <person name="Maumus F."/>
            <person name="Mcmullan M."/>
            <person name="Sanges R."/>
            <person name="Schmutz J."/>
            <person name="Toseland A."/>
            <person name="Valas R."/>
            <person name="Veluchamy A."/>
            <person name="Ward B.J."/>
            <person name="Allen A."/>
            <person name="Barry K."/>
            <person name="Falciatore A."/>
            <person name="Ferrante M."/>
            <person name="Fortunato A.E."/>
            <person name="Gloeckner G."/>
            <person name="Gruber A."/>
            <person name="Hipkin R."/>
            <person name="Janech M."/>
            <person name="Kroth P."/>
            <person name="Leese F."/>
            <person name="Lindquist E."/>
            <person name="Lyon B.R."/>
            <person name="Martin J."/>
            <person name="Mayer C."/>
            <person name="Parker M."/>
            <person name="Quesneville H."/>
            <person name="Raymond J."/>
            <person name="Uhlig C."/>
            <person name="Valentin K.U."/>
            <person name="Worden A.Z."/>
            <person name="Armbrust E.V."/>
            <person name="Bowler C."/>
            <person name="Green B."/>
            <person name="Moulton V."/>
            <person name="Van Oosterhout C."/>
            <person name="Grigoriev I."/>
        </authorList>
    </citation>
    <scope>NUCLEOTIDE SEQUENCE [LARGE SCALE GENOMIC DNA]</scope>
    <source>
        <strain evidence="2 3">CCMP1102</strain>
    </source>
</reference>
<keyword evidence="3" id="KW-1185">Reference proteome</keyword>
<dbReference type="EMBL" id="KV784353">
    <property type="protein sequence ID" value="OEU23651.1"/>
    <property type="molecule type" value="Genomic_DNA"/>
</dbReference>
<evidence type="ECO:0000313" key="2">
    <source>
        <dbReference type="EMBL" id="OEU23651.1"/>
    </source>
</evidence>
<accession>A0A1E7FZS0</accession>
<dbReference type="KEGG" id="fcy:FRACYDRAFT_233823"/>
<dbReference type="AlphaFoldDB" id="A0A1E7FZS0"/>
<feature type="region of interest" description="Disordered" evidence="1">
    <location>
        <begin position="147"/>
        <end position="170"/>
    </location>
</feature>
<protein>
    <submittedName>
        <fullName evidence="2">Uncharacterized protein</fullName>
    </submittedName>
</protein>
<dbReference type="Proteomes" id="UP000095751">
    <property type="component" value="Unassembled WGS sequence"/>
</dbReference>
<feature type="compositionally biased region" description="Basic residues" evidence="1">
    <location>
        <begin position="319"/>
        <end position="333"/>
    </location>
</feature>
<feature type="region of interest" description="Disordered" evidence="1">
    <location>
        <begin position="292"/>
        <end position="333"/>
    </location>
</feature>
<proteinExistence type="predicted"/>
<evidence type="ECO:0000313" key="3">
    <source>
        <dbReference type="Proteomes" id="UP000095751"/>
    </source>
</evidence>
<evidence type="ECO:0000256" key="1">
    <source>
        <dbReference type="SAM" id="MobiDB-lite"/>
    </source>
</evidence>
<feature type="compositionally biased region" description="Basic residues" evidence="1">
    <location>
        <begin position="149"/>
        <end position="168"/>
    </location>
</feature>
<organism evidence="2 3">
    <name type="scientific">Fragilariopsis cylindrus CCMP1102</name>
    <dbReference type="NCBI Taxonomy" id="635003"/>
    <lineage>
        <taxon>Eukaryota</taxon>
        <taxon>Sar</taxon>
        <taxon>Stramenopiles</taxon>
        <taxon>Ochrophyta</taxon>
        <taxon>Bacillariophyta</taxon>
        <taxon>Bacillariophyceae</taxon>
        <taxon>Bacillariophycidae</taxon>
        <taxon>Bacillariales</taxon>
        <taxon>Bacillariaceae</taxon>
        <taxon>Fragilariopsis</taxon>
    </lineage>
</organism>
<sequence length="333" mass="38413">MWTPKSIRIPSTPTPNGPSFIELMVIFSFTEDFGYIGRSPGPYHPSIKLPPDLYPPTWASRDAVTNIIILAAKDQANTMLVRSIAREQLDKHGEQRVVLKCSHGKTYYPWGKYKDRNDEINNIDNKVNHFPNYVVPTIREDHRMVNKDKAKRGTKKHEGKSMARRRGTTQKPIKGMECEFRFELKLVPGLYWRVLWLPPVHGSHNHLHHQKHELIVRSCHLTPEEKTIGGLTVEMEIDINTGCNSKSRKEKKLASLDESIKIGKEELTKQKVQLKRIHYHISRLEHAIEDDEKEKARIIVEDDDEGNNDESKISSNKSTSHHMKQGKKRKIGN</sequence>
<name>A0A1E7FZS0_9STRA</name>
<gene>
    <name evidence="2" type="ORF">FRACYDRAFT_233823</name>
</gene>